<name>A0A6V2NPC6_9STRA</name>
<evidence type="ECO:0000256" key="1">
    <source>
        <dbReference type="ARBA" id="ARBA00022801"/>
    </source>
</evidence>
<sequence length="442" mass="49016">METATTSQIKVITFDLDNTLWKTSAVISSANDVLHTHLTETLSLEIPTRVEKVMGDLFQANKVQYAPGVMDEKDIKGPTLLTQLRIDAVFSLLVQYNEMQEEEAQKVAQEAFEVWTQARHDAIPTHAVPNLLSTLNQLRSIQYKSDSSSTDSYPVVIGAITDGNSNPTTVPILRPYFDFVVNAERVGISKPDRRLYEAAVAEVSSLALLGDGNEKELMVEDGVGPWWVHIGDDFIKDVVAAKDLRMRTVWARELVKKTTADSVPVTTDNTSEEEEDEKPKKDVQELIKELSEKKVIEMYIGADDFLADSIERDFADAIVDEFRFVGDVVCAWHQEGLERSGGKRAEIQQNVKEMTNVVDSIDAISENDMAAIAEVLSVVVPDDLTNVEVEVEEERQRSPSPPPSMVNSPAISDANESKFCIHCGTKLPLVARFCSGCGEKQP</sequence>
<dbReference type="InterPro" id="IPR023214">
    <property type="entry name" value="HAD_sf"/>
</dbReference>
<proteinExistence type="predicted"/>
<reference evidence="5" key="1">
    <citation type="submission" date="2021-01" db="EMBL/GenBank/DDBJ databases">
        <authorList>
            <person name="Corre E."/>
            <person name="Pelletier E."/>
            <person name="Niang G."/>
            <person name="Scheremetjew M."/>
            <person name="Finn R."/>
            <person name="Kale V."/>
            <person name="Holt S."/>
            <person name="Cochrane G."/>
            <person name="Meng A."/>
            <person name="Brown T."/>
            <person name="Cohen L."/>
        </authorList>
    </citation>
    <scope>NUCLEOTIDE SEQUENCE</scope>
    <source>
        <strain evidence="5">GSO104</strain>
    </source>
</reference>
<feature type="region of interest" description="Disordered" evidence="2">
    <location>
        <begin position="261"/>
        <end position="282"/>
    </location>
</feature>
<dbReference type="Pfam" id="PF00702">
    <property type="entry name" value="Hydrolase"/>
    <property type="match status" value="1"/>
</dbReference>
<dbReference type="PANTHER" id="PTHR43316">
    <property type="entry name" value="HYDROLASE, HALOACID DELAHOGENASE-RELATED"/>
    <property type="match status" value="1"/>
</dbReference>
<dbReference type="SUPFAM" id="SSF56784">
    <property type="entry name" value="HAD-like"/>
    <property type="match status" value="1"/>
</dbReference>
<dbReference type="PANTHER" id="PTHR43316:SF8">
    <property type="entry name" value="HAD FAMILY HYDROLASE"/>
    <property type="match status" value="1"/>
</dbReference>
<gene>
    <name evidence="4" type="ORF">DBRI00130_LOCUS39175</name>
    <name evidence="5" type="ORF">DBRI00130_LOCUS39176</name>
</gene>
<evidence type="ECO:0000256" key="2">
    <source>
        <dbReference type="SAM" id="MobiDB-lite"/>
    </source>
</evidence>
<dbReference type="AlphaFoldDB" id="A0A6V2NPC6"/>
<dbReference type="Gene3D" id="1.20.120.1600">
    <property type="match status" value="1"/>
</dbReference>
<dbReference type="EMBL" id="HBNS01053917">
    <property type="protein sequence ID" value="CAE4655638.1"/>
    <property type="molecule type" value="Transcribed_RNA"/>
</dbReference>
<evidence type="ECO:0000313" key="4">
    <source>
        <dbReference type="EMBL" id="CAE4655636.1"/>
    </source>
</evidence>
<evidence type="ECO:0000259" key="3">
    <source>
        <dbReference type="Pfam" id="PF13240"/>
    </source>
</evidence>
<evidence type="ECO:0000313" key="5">
    <source>
        <dbReference type="EMBL" id="CAE4655638.1"/>
    </source>
</evidence>
<feature type="domain" description="Zinc-ribbon" evidence="3">
    <location>
        <begin position="419"/>
        <end position="439"/>
    </location>
</feature>
<dbReference type="InterPro" id="IPR036412">
    <property type="entry name" value="HAD-like_sf"/>
</dbReference>
<dbReference type="Gene3D" id="3.40.50.1000">
    <property type="entry name" value="HAD superfamily/HAD-like"/>
    <property type="match status" value="1"/>
</dbReference>
<keyword evidence="1" id="KW-0378">Hydrolase</keyword>
<dbReference type="GO" id="GO:0016787">
    <property type="term" value="F:hydrolase activity"/>
    <property type="evidence" value="ECO:0007669"/>
    <property type="project" value="UniProtKB-KW"/>
</dbReference>
<dbReference type="InterPro" id="IPR026870">
    <property type="entry name" value="Zinc_ribbon_dom"/>
</dbReference>
<dbReference type="EMBL" id="HBNS01053916">
    <property type="protein sequence ID" value="CAE4655636.1"/>
    <property type="molecule type" value="Transcribed_RNA"/>
</dbReference>
<protein>
    <recommendedName>
        <fullName evidence="3">Zinc-ribbon domain-containing protein</fullName>
    </recommendedName>
</protein>
<dbReference type="InterPro" id="IPR051540">
    <property type="entry name" value="S-2-haloacid_dehalogenase"/>
</dbReference>
<organism evidence="5">
    <name type="scientific">Ditylum brightwellii</name>
    <dbReference type="NCBI Taxonomy" id="49249"/>
    <lineage>
        <taxon>Eukaryota</taxon>
        <taxon>Sar</taxon>
        <taxon>Stramenopiles</taxon>
        <taxon>Ochrophyta</taxon>
        <taxon>Bacillariophyta</taxon>
        <taxon>Mediophyceae</taxon>
        <taxon>Lithodesmiophycidae</taxon>
        <taxon>Lithodesmiales</taxon>
        <taxon>Lithodesmiaceae</taxon>
        <taxon>Ditylum</taxon>
    </lineage>
</organism>
<dbReference type="Pfam" id="PF13240">
    <property type="entry name" value="Zn_Ribbon_1"/>
    <property type="match status" value="1"/>
</dbReference>
<accession>A0A6V2NPC6</accession>